<sequence>MSGAGTRAERASVDKFATRRRELADSALAAIAEQGYARTGMRDIAAHSALSHGALHYYFEDKDDIIRQAIWQYKSECARRYDPIVETAVSASELVERFSAEMTATLRDESDMHRLWYDLRNQALFDDGFRETIVAIDDLLRDMVWAVVTRYAELRDASPVVDRVEAYALFDGLFLNCLIAYLRGDLSALDRIRDSSGRLLASAIRS</sequence>
<dbReference type="PATRIC" id="fig|582680.7.peg.3851"/>
<proteinExistence type="predicted"/>
<dbReference type="InterPro" id="IPR009057">
    <property type="entry name" value="Homeodomain-like_sf"/>
</dbReference>
<evidence type="ECO:0000313" key="7">
    <source>
        <dbReference type="Proteomes" id="UP000033448"/>
    </source>
</evidence>
<keyword evidence="3" id="KW-0804">Transcription</keyword>
<evidence type="ECO:0000256" key="4">
    <source>
        <dbReference type="PROSITE-ProRule" id="PRU00335"/>
    </source>
</evidence>
<reference evidence="6 7" key="1">
    <citation type="submission" date="2015-02" db="EMBL/GenBank/DDBJ databases">
        <title>Draft genome sequences of ten Microbacterium spp. with emphasis on heavy metal contaminated environments.</title>
        <authorList>
            <person name="Corretto E."/>
        </authorList>
    </citation>
    <scope>NUCLEOTIDE SEQUENCE [LARGE SCALE GENOMIC DNA]</scope>
    <source>
        <strain evidence="6 7">DSM 23848</strain>
    </source>
</reference>
<dbReference type="GO" id="GO:0003700">
    <property type="term" value="F:DNA-binding transcription factor activity"/>
    <property type="evidence" value="ECO:0007669"/>
    <property type="project" value="TreeGrafter"/>
</dbReference>
<feature type="domain" description="HTH tetR-type" evidence="5">
    <location>
        <begin position="17"/>
        <end position="77"/>
    </location>
</feature>
<dbReference type="OrthoDB" id="8220622at2"/>
<name>A0A0F0KE40_9MICO</name>
<organism evidence="6 7">
    <name type="scientific">Microbacterium azadirachtae</name>
    <dbReference type="NCBI Taxonomy" id="582680"/>
    <lineage>
        <taxon>Bacteria</taxon>
        <taxon>Bacillati</taxon>
        <taxon>Actinomycetota</taxon>
        <taxon>Actinomycetes</taxon>
        <taxon>Micrococcales</taxon>
        <taxon>Microbacteriaceae</taxon>
        <taxon>Microbacterium</taxon>
    </lineage>
</organism>
<dbReference type="EMBL" id="JYIT01000086">
    <property type="protein sequence ID" value="KJL17546.1"/>
    <property type="molecule type" value="Genomic_DNA"/>
</dbReference>
<evidence type="ECO:0000256" key="1">
    <source>
        <dbReference type="ARBA" id="ARBA00023015"/>
    </source>
</evidence>
<dbReference type="InterPro" id="IPR001647">
    <property type="entry name" value="HTH_TetR"/>
</dbReference>
<keyword evidence="7" id="KW-1185">Reference proteome</keyword>
<evidence type="ECO:0000259" key="5">
    <source>
        <dbReference type="PROSITE" id="PS50977"/>
    </source>
</evidence>
<keyword evidence="2 4" id="KW-0238">DNA-binding</keyword>
<dbReference type="Gene3D" id="1.10.357.10">
    <property type="entry name" value="Tetracycline Repressor, domain 2"/>
    <property type="match status" value="1"/>
</dbReference>
<protein>
    <submittedName>
        <fullName evidence="6">HTH-type transcriptional regulator BetI</fullName>
    </submittedName>
</protein>
<dbReference type="AlphaFoldDB" id="A0A0F0KE40"/>
<dbReference type="SUPFAM" id="SSF46689">
    <property type="entry name" value="Homeodomain-like"/>
    <property type="match status" value="1"/>
</dbReference>
<evidence type="ECO:0000256" key="2">
    <source>
        <dbReference type="ARBA" id="ARBA00023125"/>
    </source>
</evidence>
<dbReference type="PANTHER" id="PTHR30055">
    <property type="entry name" value="HTH-TYPE TRANSCRIPTIONAL REGULATOR RUTR"/>
    <property type="match status" value="1"/>
</dbReference>
<dbReference type="Proteomes" id="UP000033448">
    <property type="component" value="Unassembled WGS sequence"/>
</dbReference>
<evidence type="ECO:0000256" key="3">
    <source>
        <dbReference type="ARBA" id="ARBA00023163"/>
    </source>
</evidence>
<accession>A0A0F0KE40</accession>
<comment type="caution">
    <text evidence="6">The sequence shown here is derived from an EMBL/GenBank/DDBJ whole genome shotgun (WGS) entry which is preliminary data.</text>
</comment>
<dbReference type="RefSeq" id="WP_045252462.1">
    <property type="nucleotide sequence ID" value="NZ_CP099706.1"/>
</dbReference>
<evidence type="ECO:0000313" key="6">
    <source>
        <dbReference type="EMBL" id="KJL17546.1"/>
    </source>
</evidence>
<dbReference type="PANTHER" id="PTHR30055:SF234">
    <property type="entry name" value="HTH-TYPE TRANSCRIPTIONAL REGULATOR BETI"/>
    <property type="match status" value="1"/>
</dbReference>
<dbReference type="GO" id="GO:0000976">
    <property type="term" value="F:transcription cis-regulatory region binding"/>
    <property type="evidence" value="ECO:0007669"/>
    <property type="project" value="TreeGrafter"/>
</dbReference>
<dbReference type="InterPro" id="IPR050109">
    <property type="entry name" value="HTH-type_TetR-like_transc_reg"/>
</dbReference>
<dbReference type="Pfam" id="PF00440">
    <property type="entry name" value="TetR_N"/>
    <property type="match status" value="1"/>
</dbReference>
<keyword evidence="1" id="KW-0805">Transcription regulation</keyword>
<feature type="DNA-binding region" description="H-T-H motif" evidence="4">
    <location>
        <begin position="40"/>
        <end position="59"/>
    </location>
</feature>
<dbReference type="PROSITE" id="PS50977">
    <property type="entry name" value="HTH_TETR_2"/>
    <property type="match status" value="1"/>
</dbReference>
<dbReference type="PRINTS" id="PR00455">
    <property type="entry name" value="HTHTETR"/>
</dbReference>
<gene>
    <name evidence="6" type="primary">betI_11</name>
    <name evidence="6" type="ORF">RL72_03795</name>
</gene>